<dbReference type="Proteomes" id="UP000031843">
    <property type="component" value="Chromosome main"/>
</dbReference>
<keyword evidence="2" id="KW-0813">Transport</keyword>
<feature type="domain" description="Major facilitator superfamily (MFS) profile" evidence="8">
    <location>
        <begin position="3"/>
        <end position="478"/>
    </location>
</feature>
<dbReference type="FunFam" id="1.20.1720.10:FF:000004">
    <property type="entry name" value="EmrB/QacA family drug resistance transporter"/>
    <property type="match status" value="1"/>
</dbReference>
<gene>
    <name evidence="9" type="ORF">RR42_m0059</name>
</gene>
<feature type="transmembrane region" description="Helical" evidence="7">
    <location>
        <begin position="455"/>
        <end position="474"/>
    </location>
</feature>
<evidence type="ECO:0000256" key="3">
    <source>
        <dbReference type="ARBA" id="ARBA00022475"/>
    </source>
</evidence>
<dbReference type="EMBL" id="CP010536">
    <property type="protein sequence ID" value="AJG17474.1"/>
    <property type="molecule type" value="Genomic_DNA"/>
</dbReference>
<dbReference type="GO" id="GO:0022857">
    <property type="term" value="F:transmembrane transporter activity"/>
    <property type="evidence" value="ECO:0007669"/>
    <property type="project" value="InterPro"/>
</dbReference>
<dbReference type="CDD" id="cd17502">
    <property type="entry name" value="MFS_Azr1_MDR_like"/>
    <property type="match status" value="1"/>
</dbReference>
<keyword evidence="10" id="KW-1185">Reference proteome</keyword>
<keyword evidence="6 7" id="KW-0472">Membrane</keyword>
<reference evidence="9 10" key="1">
    <citation type="journal article" date="2015" name="Genome Announc.">
        <title>Complete Genome Sequence of Cupriavidus basilensis 4G11, Isolated from the Oak Ridge Field Research Center Site.</title>
        <authorList>
            <person name="Ray J."/>
            <person name="Waters R.J."/>
            <person name="Skerker J.M."/>
            <person name="Kuehl J.V."/>
            <person name="Price M.N."/>
            <person name="Huang J."/>
            <person name="Chakraborty R."/>
            <person name="Arkin A.P."/>
            <person name="Deutschbauer A."/>
        </authorList>
    </citation>
    <scope>NUCLEOTIDE SEQUENCE [LARGE SCALE GENOMIC DNA]</scope>
    <source>
        <strain evidence="9">4G11</strain>
    </source>
</reference>
<evidence type="ECO:0000256" key="4">
    <source>
        <dbReference type="ARBA" id="ARBA00022692"/>
    </source>
</evidence>
<keyword evidence="4 7" id="KW-0812">Transmembrane</keyword>
<feature type="transmembrane region" description="Helical" evidence="7">
    <location>
        <begin position="385"/>
        <end position="408"/>
    </location>
</feature>
<dbReference type="STRING" id="68895.RR42_m0059"/>
<dbReference type="OrthoDB" id="9807274at2"/>
<protein>
    <submittedName>
        <fullName evidence="9">Multidrug resistance protein B</fullName>
    </submittedName>
</protein>
<dbReference type="RefSeq" id="WP_043342703.1">
    <property type="nucleotide sequence ID" value="NZ_CP010536.1"/>
</dbReference>
<dbReference type="PRINTS" id="PR01036">
    <property type="entry name" value="TCRTETB"/>
</dbReference>
<evidence type="ECO:0000313" key="10">
    <source>
        <dbReference type="Proteomes" id="UP000031843"/>
    </source>
</evidence>
<organism evidence="9 10">
    <name type="scientific">Cupriavidus basilensis</name>
    <dbReference type="NCBI Taxonomy" id="68895"/>
    <lineage>
        <taxon>Bacteria</taxon>
        <taxon>Pseudomonadati</taxon>
        <taxon>Pseudomonadota</taxon>
        <taxon>Betaproteobacteria</taxon>
        <taxon>Burkholderiales</taxon>
        <taxon>Burkholderiaceae</taxon>
        <taxon>Cupriavidus</taxon>
    </lineage>
</organism>
<feature type="transmembrane region" description="Helical" evidence="7">
    <location>
        <begin position="323"/>
        <end position="342"/>
    </location>
</feature>
<feature type="transmembrane region" description="Helical" evidence="7">
    <location>
        <begin position="156"/>
        <end position="176"/>
    </location>
</feature>
<dbReference type="Pfam" id="PF07690">
    <property type="entry name" value="MFS_1"/>
    <property type="match status" value="1"/>
</dbReference>
<dbReference type="InterPro" id="IPR036259">
    <property type="entry name" value="MFS_trans_sf"/>
</dbReference>
<evidence type="ECO:0000256" key="1">
    <source>
        <dbReference type="ARBA" id="ARBA00004651"/>
    </source>
</evidence>
<dbReference type="PANTHER" id="PTHR23501">
    <property type="entry name" value="MAJOR FACILITATOR SUPERFAMILY"/>
    <property type="match status" value="1"/>
</dbReference>
<dbReference type="Gene3D" id="1.20.1250.20">
    <property type="entry name" value="MFS general substrate transporter like domains"/>
    <property type="match status" value="1"/>
</dbReference>
<evidence type="ECO:0000256" key="5">
    <source>
        <dbReference type="ARBA" id="ARBA00022989"/>
    </source>
</evidence>
<dbReference type="PROSITE" id="PS50850">
    <property type="entry name" value="MFS"/>
    <property type="match status" value="1"/>
</dbReference>
<accession>A0A0C4Y5R6</accession>
<feature type="transmembrane region" description="Helical" evidence="7">
    <location>
        <begin position="68"/>
        <end position="87"/>
    </location>
</feature>
<evidence type="ECO:0000259" key="8">
    <source>
        <dbReference type="PROSITE" id="PS50850"/>
    </source>
</evidence>
<dbReference type="InterPro" id="IPR020846">
    <property type="entry name" value="MFS_dom"/>
</dbReference>
<keyword evidence="3" id="KW-1003">Cell membrane</keyword>
<keyword evidence="5 7" id="KW-1133">Transmembrane helix</keyword>
<name>A0A0C4Y5R6_9BURK</name>
<feature type="transmembrane region" description="Helical" evidence="7">
    <location>
        <begin position="348"/>
        <end position="373"/>
    </location>
</feature>
<feature type="transmembrane region" description="Helical" evidence="7">
    <location>
        <begin position="188"/>
        <end position="210"/>
    </location>
</feature>
<feature type="transmembrane region" description="Helical" evidence="7">
    <location>
        <begin position="93"/>
        <end position="114"/>
    </location>
</feature>
<feature type="transmembrane region" description="Helical" evidence="7">
    <location>
        <begin position="257"/>
        <end position="282"/>
    </location>
</feature>
<comment type="subcellular location">
    <subcellularLocation>
        <location evidence="1">Cell membrane</location>
        <topology evidence="1">Multi-pass membrane protein</topology>
    </subcellularLocation>
</comment>
<proteinExistence type="predicted"/>
<evidence type="ECO:0000256" key="2">
    <source>
        <dbReference type="ARBA" id="ARBA00022448"/>
    </source>
</evidence>
<feature type="transmembrane region" description="Helical" evidence="7">
    <location>
        <begin position="294"/>
        <end position="316"/>
    </location>
</feature>
<sequence>MRVIGGIILCILLSALDQTVVIPAVPAIANDLNGFGHLSWIVTAYLITSTVSTPLYGKLSDTYGRRRLLMLAIALFILASVACAMAATLEQLILFRALQGIGGGGLMSLAQAAIADVVAPRQRGRYQGYLATVWAVASIAGPLVGGWTSDHLSWRWLFWINVPLGLLAMFMCYRGLSQLQVRGGSARVDWGGALLLTVSIVAFLLAMSWGGDVYDWISPQIAGLALLALVAVAALVWQERRAGDPMLPPRLFGNRAYVLGVAASAMAALNIFLCIFALPLHFQLVRGADASESGLLVVPFLLSTVAGNFIVAGLAPRLGRMRGILTGGFIAAALGLLALVVISPSTPLALVLLAMMLAGVGLGMTMVGTLMTVQNVLERRDTGAGTGALLVLRSLGSAFGGALAGTLLTLEFRNALHACGVTQALDLGALRHGSEALAHLSPAVRDVLTGGVESGFRLIFAVGTVAALLALVIVRRMPDVALRSSVTEHAATLAME</sequence>
<dbReference type="GO" id="GO:0005886">
    <property type="term" value="C:plasma membrane"/>
    <property type="evidence" value="ECO:0007669"/>
    <property type="project" value="UniProtKB-SubCell"/>
</dbReference>
<dbReference type="AlphaFoldDB" id="A0A0C4Y5R6"/>
<evidence type="ECO:0000313" key="9">
    <source>
        <dbReference type="EMBL" id="AJG17474.1"/>
    </source>
</evidence>
<dbReference type="InterPro" id="IPR011701">
    <property type="entry name" value="MFS"/>
</dbReference>
<evidence type="ECO:0000256" key="7">
    <source>
        <dbReference type="SAM" id="Phobius"/>
    </source>
</evidence>
<feature type="transmembrane region" description="Helical" evidence="7">
    <location>
        <begin position="216"/>
        <end position="237"/>
    </location>
</feature>
<dbReference type="SUPFAM" id="SSF103473">
    <property type="entry name" value="MFS general substrate transporter"/>
    <property type="match status" value="1"/>
</dbReference>
<dbReference type="KEGG" id="cbw:RR42_m0059"/>
<dbReference type="Gene3D" id="1.20.1720.10">
    <property type="entry name" value="Multidrug resistance protein D"/>
    <property type="match status" value="1"/>
</dbReference>
<evidence type="ECO:0000256" key="6">
    <source>
        <dbReference type="ARBA" id="ARBA00023136"/>
    </source>
</evidence>
<feature type="transmembrane region" description="Helical" evidence="7">
    <location>
        <begin position="37"/>
        <end position="56"/>
    </location>
</feature>
<dbReference type="PANTHER" id="PTHR23501:SF197">
    <property type="entry name" value="COMD"/>
    <property type="match status" value="1"/>
</dbReference>
<feature type="transmembrane region" description="Helical" evidence="7">
    <location>
        <begin position="126"/>
        <end position="144"/>
    </location>
</feature>